<evidence type="ECO:0000256" key="2">
    <source>
        <dbReference type="SAM" id="Coils"/>
    </source>
</evidence>
<dbReference type="AlphaFoldDB" id="A0A073J465"/>
<feature type="coiled-coil region" evidence="2">
    <location>
        <begin position="117"/>
        <end position="144"/>
    </location>
</feature>
<keyword evidence="4" id="KW-0472">Membrane</keyword>
<dbReference type="Proteomes" id="UP000027746">
    <property type="component" value="Unassembled WGS sequence"/>
</dbReference>
<dbReference type="Gene3D" id="2.40.30.170">
    <property type="match status" value="1"/>
</dbReference>
<feature type="domain" description="Multidrug resistance protein MdtA-like barrel-sandwich hybrid" evidence="5">
    <location>
        <begin position="73"/>
        <end position="258"/>
    </location>
</feature>
<organism evidence="7 8">
    <name type="scientific">Pseudosulfitobacter pseudonitzschiae</name>
    <dbReference type="NCBI Taxonomy" id="1402135"/>
    <lineage>
        <taxon>Bacteria</taxon>
        <taxon>Pseudomonadati</taxon>
        <taxon>Pseudomonadota</taxon>
        <taxon>Alphaproteobacteria</taxon>
        <taxon>Rhodobacterales</taxon>
        <taxon>Roseobacteraceae</taxon>
        <taxon>Pseudosulfitobacter</taxon>
    </lineage>
</organism>
<dbReference type="Gene3D" id="2.40.50.100">
    <property type="match status" value="1"/>
</dbReference>
<dbReference type="GO" id="GO:0055085">
    <property type="term" value="P:transmembrane transport"/>
    <property type="evidence" value="ECO:0007669"/>
    <property type="project" value="InterPro"/>
</dbReference>
<dbReference type="EMBL" id="JAMD01000003">
    <property type="protein sequence ID" value="KEJ96784.1"/>
    <property type="molecule type" value="Genomic_DNA"/>
</dbReference>
<dbReference type="Pfam" id="PF25917">
    <property type="entry name" value="BSH_RND"/>
    <property type="match status" value="1"/>
</dbReference>
<feature type="compositionally biased region" description="Basic and acidic residues" evidence="3">
    <location>
        <begin position="1"/>
        <end position="10"/>
    </location>
</feature>
<dbReference type="GeneID" id="68868895"/>
<comment type="subcellular location">
    <subcellularLocation>
        <location evidence="1">Cell envelope</location>
    </subcellularLocation>
</comment>
<protein>
    <submittedName>
        <fullName evidence="7">Uncharacterized protein</fullName>
    </submittedName>
</protein>
<dbReference type="InterPro" id="IPR050739">
    <property type="entry name" value="MFP"/>
</dbReference>
<evidence type="ECO:0000259" key="6">
    <source>
        <dbReference type="Pfam" id="PF25963"/>
    </source>
</evidence>
<dbReference type="Pfam" id="PF25963">
    <property type="entry name" value="Beta-barrel_AAEA"/>
    <property type="match status" value="1"/>
</dbReference>
<evidence type="ECO:0000313" key="7">
    <source>
        <dbReference type="EMBL" id="KEJ96784.1"/>
    </source>
</evidence>
<keyword evidence="4" id="KW-1133">Transmembrane helix</keyword>
<proteinExistence type="predicted"/>
<feature type="domain" description="p-hydroxybenzoic acid efflux pump subunit AaeA-like beta-barrel" evidence="6">
    <location>
        <begin position="266"/>
        <end position="355"/>
    </location>
</feature>
<dbReference type="InterPro" id="IPR058634">
    <property type="entry name" value="AaeA-lik-b-barrel"/>
</dbReference>
<comment type="caution">
    <text evidence="7">The sequence shown here is derived from an EMBL/GenBank/DDBJ whole genome shotgun (WGS) entry which is preliminary data.</text>
</comment>
<evidence type="ECO:0000256" key="3">
    <source>
        <dbReference type="SAM" id="MobiDB-lite"/>
    </source>
</evidence>
<dbReference type="InterPro" id="IPR058625">
    <property type="entry name" value="MdtA-like_BSH"/>
</dbReference>
<name>A0A073J465_9RHOB</name>
<feature type="region of interest" description="Disordered" evidence="3">
    <location>
        <begin position="1"/>
        <end position="31"/>
    </location>
</feature>
<sequence>MNAQPDKIETADTEPVQPAATPAPEARPPRGRRRALMISVPLLLALAGAGAWLFGGRYISTDNAYIHQPMTAISADVSGRVSDVLVTENEQVTAGTPLFRLDPADYKIALSTADAQLAAARLAVEQQRAAYQTAQAQLQAAQNIEDVKSRELKRQQELTDRGIGTQVALDEAMIAFRSAANAVTLAQREVDAAATALGGDPQVETDALPSVRAALAARESAARHLEQTEITAATGGTINQIESLNVGQFLAAGTGIAQLVDNSHTWVEANFKETQLADLSPGQPVTIEVDAYPGMELTGTVESFASATGSQFSLIPAQNATGNWVKVVQRVPVRIQITDTPDRPLRDGMSVSVSVDTGHNRLEGLK</sequence>
<evidence type="ECO:0000313" key="8">
    <source>
        <dbReference type="Proteomes" id="UP000027746"/>
    </source>
</evidence>
<keyword evidence="4" id="KW-0812">Transmembrane</keyword>
<evidence type="ECO:0000256" key="1">
    <source>
        <dbReference type="ARBA" id="ARBA00004196"/>
    </source>
</evidence>
<keyword evidence="2" id="KW-0175">Coiled coil</keyword>
<evidence type="ECO:0000256" key="4">
    <source>
        <dbReference type="SAM" id="Phobius"/>
    </source>
</evidence>
<gene>
    <name evidence="7" type="ORF">SUH3_15625</name>
</gene>
<dbReference type="PANTHER" id="PTHR30386:SF19">
    <property type="entry name" value="MULTIDRUG EXPORT PROTEIN EMRA-RELATED"/>
    <property type="match status" value="1"/>
</dbReference>
<dbReference type="SUPFAM" id="SSF111369">
    <property type="entry name" value="HlyD-like secretion proteins"/>
    <property type="match status" value="1"/>
</dbReference>
<accession>A0A073J465</accession>
<feature type="transmembrane region" description="Helical" evidence="4">
    <location>
        <begin position="35"/>
        <end position="54"/>
    </location>
</feature>
<dbReference type="GO" id="GO:0030313">
    <property type="term" value="C:cell envelope"/>
    <property type="evidence" value="ECO:0007669"/>
    <property type="project" value="UniProtKB-SubCell"/>
</dbReference>
<evidence type="ECO:0000259" key="5">
    <source>
        <dbReference type="Pfam" id="PF25917"/>
    </source>
</evidence>
<dbReference type="OrthoDB" id="9811754at2"/>
<dbReference type="PANTHER" id="PTHR30386">
    <property type="entry name" value="MEMBRANE FUSION SUBUNIT OF EMRAB-TOLC MULTIDRUG EFFLUX PUMP"/>
    <property type="match status" value="1"/>
</dbReference>
<keyword evidence="8" id="KW-1185">Reference proteome</keyword>
<dbReference type="RefSeq" id="WP_037924439.1">
    <property type="nucleotide sequence ID" value="NZ_CP054599.1"/>
</dbReference>
<reference evidence="7 8" key="1">
    <citation type="submission" date="2014-01" db="EMBL/GenBank/DDBJ databases">
        <title>Sulfitobacter sp. H3 (MCCC 1A00686) Genome Sequencing.</title>
        <authorList>
            <person name="Lai Q."/>
            <person name="Hong Z."/>
        </authorList>
    </citation>
    <scope>NUCLEOTIDE SEQUENCE [LARGE SCALE GENOMIC DNA]</scope>
    <source>
        <strain evidence="7 8">H3</strain>
    </source>
</reference>